<gene>
    <name evidence="2" type="ORF">NLS_LOCUS4593</name>
</gene>
<dbReference type="OMA" id="KLYKWGG"/>
<dbReference type="PANTHER" id="PTHR35573">
    <property type="entry name" value="PROTEIN CBG22129"/>
    <property type="match status" value="1"/>
</dbReference>
<reference evidence="2 3" key="1">
    <citation type="submission" date="2018-08" db="EMBL/GenBank/DDBJ databases">
        <authorList>
            <person name="Laetsch R D."/>
            <person name="Stevens L."/>
            <person name="Kumar S."/>
            <person name="Blaxter L. M."/>
        </authorList>
    </citation>
    <scope>NUCLEOTIDE SEQUENCE [LARGE SCALE GENOMIC DNA]</scope>
</reference>
<dbReference type="Proteomes" id="UP000277928">
    <property type="component" value="Unassembled WGS sequence"/>
</dbReference>
<protein>
    <submittedName>
        <fullName evidence="2">Uncharacterized protein</fullName>
    </submittedName>
</protein>
<feature type="chain" id="PRO_5018219810" evidence="1">
    <location>
        <begin position="17"/>
        <end position="180"/>
    </location>
</feature>
<dbReference type="EMBL" id="UYRX01000301">
    <property type="protein sequence ID" value="VDK79627.1"/>
    <property type="molecule type" value="Genomic_DNA"/>
</dbReference>
<organism evidence="2 3">
    <name type="scientific">Litomosoides sigmodontis</name>
    <name type="common">Filarial nematode worm</name>
    <dbReference type="NCBI Taxonomy" id="42156"/>
    <lineage>
        <taxon>Eukaryota</taxon>
        <taxon>Metazoa</taxon>
        <taxon>Ecdysozoa</taxon>
        <taxon>Nematoda</taxon>
        <taxon>Chromadorea</taxon>
        <taxon>Rhabditida</taxon>
        <taxon>Spirurina</taxon>
        <taxon>Spiruromorpha</taxon>
        <taxon>Filarioidea</taxon>
        <taxon>Onchocercidae</taxon>
        <taxon>Litomosoides</taxon>
    </lineage>
</organism>
<evidence type="ECO:0000313" key="2">
    <source>
        <dbReference type="EMBL" id="VDK79627.1"/>
    </source>
</evidence>
<feature type="signal peptide" evidence="1">
    <location>
        <begin position="1"/>
        <end position="16"/>
    </location>
</feature>
<keyword evidence="1" id="KW-0732">Signal</keyword>
<name>A0A3P6T3L6_LITSI</name>
<evidence type="ECO:0000313" key="3">
    <source>
        <dbReference type="Proteomes" id="UP000277928"/>
    </source>
</evidence>
<keyword evidence="3" id="KW-1185">Reference proteome</keyword>
<proteinExistence type="predicted"/>
<dbReference type="AlphaFoldDB" id="A0A3P6T3L6"/>
<dbReference type="OrthoDB" id="5856944at2759"/>
<sequence length="180" mass="20369">MLFLVVLFTAADMSLSEIACKAPNGTESNFVWIPCSGGPIIYHNITLMDKNHTEIYPIVAIKPFIILANITNTGEQYDNLESSIKLYKWGGWLGCAWHRIPTFGILDNLVQCNKSIGCPIKPGEQELPVTFDLSEIRFLIKILPNNIPYRIQLEIVNQEKKLYSCIDLWSLIKTRSDSPP</sequence>
<accession>A0A3P6T3L6</accession>
<evidence type="ECO:0000256" key="1">
    <source>
        <dbReference type="SAM" id="SignalP"/>
    </source>
</evidence>